<keyword evidence="7 12" id="KW-0831">Ubiquinone biosynthesis</keyword>
<dbReference type="Proteomes" id="UP000192911">
    <property type="component" value="Unassembled WGS sequence"/>
</dbReference>
<dbReference type="EC" id="2.5.1.39" evidence="12 13"/>
<evidence type="ECO:0000256" key="9">
    <source>
        <dbReference type="ARBA" id="ARBA00022842"/>
    </source>
</evidence>
<comment type="similarity">
    <text evidence="3 12">Belongs to the UbiA prenyltransferase family.</text>
</comment>
<evidence type="ECO:0000256" key="1">
    <source>
        <dbReference type="ARBA" id="ARBA00001946"/>
    </source>
</evidence>
<dbReference type="PROSITE" id="PS00943">
    <property type="entry name" value="UBIA"/>
    <property type="match status" value="1"/>
</dbReference>
<dbReference type="Pfam" id="PF01040">
    <property type="entry name" value="UbiA"/>
    <property type="match status" value="1"/>
</dbReference>
<comment type="pathway">
    <text evidence="12">Cofactor biosynthesis; ubiquinone biosynthesis.</text>
</comment>
<keyword evidence="6 12" id="KW-0808">Transferase</keyword>
<evidence type="ECO:0000256" key="12">
    <source>
        <dbReference type="HAMAP-Rule" id="MF_01635"/>
    </source>
</evidence>
<keyword evidence="4 12" id="KW-1003">Cell membrane</keyword>
<feature type="transmembrane region" description="Helical" evidence="12">
    <location>
        <begin position="143"/>
        <end position="160"/>
    </location>
</feature>
<dbReference type="InterPro" id="IPR039653">
    <property type="entry name" value="Prenyltransferase"/>
</dbReference>
<keyword evidence="15" id="KW-1185">Reference proteome</keyword>
<dbReference type="GO" id="GO:0006744">
    <property type="term" value="P:ubiquinone biosynthetic process"/>
    <property type="evidence" value="ECO:0007669"/>
    <property type="project" value="UniProtKB-UniRule"/>
</dbReference>
<dbReference type="NCBIfam" id="TIGR01474">
    <property type="entry name" value="ubiA_proteo"/>
    <property type="match status" value="1"/>
</dbReference>
<sequence length="290" mass="31782">MSTLMFARLPLYLRLIRMHKPIGSLLLLWPTLNALWIASDGHPPLSLIAIFAVGTILMRSAGCAINDYADRDFDKHVKRTAERPLTSGKIHAWEAVAIAVSLAFISFLLILPLNGLTKALSVVALFVAGSYPFTKRFFAIPQAYLGIAFGFGIPMAFAAVQNHVPAIAWAMLAANVFWSVAYDTEYAMVDRDDDIKIGIRTSALTFGRFDIAAIMLCYAATLGIYGVLGAQRGFGWPYWLGLAGAAGCAIYHYTLIRNRERMACFAAFNHNNWLGGVLFAGIAAHYLIGR</sequence>
<name>A0A1X7CD27_TRICW</name>
<evidence type="ECO:0000256" key="5">
    <source>
        <dbReference type="ARBA" id="ARBA00022519"/>
    </source>
</evidence>
<dbReference type="FunFam" id="1.20.120.1780:FF:000001">
    <property type="entry name" value="4-hydroxybenzoate octaprenyltransferase"/>
    <property type="match status" value="1"/>
</dbReference>
<evidence type="ECO:0000256" key="2">
    <source>
        <dbReference type="ARBA" id="ARBA00004141"/>
    </source>
</evidence>
<feature type="transmembrane region" description="Helical" evidence="12">
    <location>
        <begin position="209"/>
        <end position="230"/>
    </location>
</feature>
<evidence type="ECO:0000256" key="3">
    <source>
        <dbReference type="ARBA" id="ARBA00005985"/>
    </source>
</evidence>
<comment type="cofactor">
    <cofactor evidence="1 12">
        <name>Mg(2+)</name>
        <dbReference type="ChEBI" id="CHEBI:18420"/>
    </cofactor>
</comment>
<dbReference type="Gene3D" id="1.10.357.140">
    <property type="entry name" value="UbiA prenyltransferase"/>
    <property type="match status" value="1"/>
</dbReference>
<proteinExistence type="inferred from homology"/>
<dbReference type="Gene3D" id="1.20.120.1780">
    <property type="entry name" value="UbiA prenyltransferase"/>
    <property type="match status" value="1"/>
</dbReference>
<evidence type="ECO:0000256" key="7">
    <source>
        <dbReference type="ARBA" id="ARBA00022688"/>
    </source>
</evidence>
<evidence type="ECO:0000256" key="11">
    <source>
        <dbReference type="ARBA" id="ARBA00023136"/>
    </source>
</evidence>
<dbReference type="PANTHER" id="PTHR11048:SF28">
    <property type="entry name" value="4-HYDROXYBENZOATE POLYPRENYLTRANSFERASE, MITOCHONDRIAL"/>
    <property type="match status" value="1"/>
</dbReference>
<dbReference type="InterPro" id="IPR030470">
    <property type="entry name" value="UbiA_prenylTrfase_CS"/>
</dbReference>
<dbReference type="PANTHER" id="PTHR11048">
    <property type="entry name" value="PRENYLTRANSFERASES"/>
    <property type="match status" value="1"/>
</dbReference>
<dbReference type="CDD" id="cd13959">
    <property type="entry name" value="PT_UbiA_COQ2"/>
    <property type="match status" value="1"/>
</dbReference>
<evidence type="ECO:0000256" key="4">
    <source>
        <dbReference type="ARBA" id="ARBA00022475"/>
    </source>
</evidence>
<reference evidence="15" key="1">
    <citation type="submission" date="2017-04" db="EMBL/GenBank/DDBJ databases">
        <authorList>
            <person name="Varghese N."/>
            <person name="Submissions S."/>
        </authorList>
    </citation>
    <scope>NUCLEOTIDE SEQUENCE [LARGE SCALE GENOMIC DNA]</scope>
    <source>
        <strain evidence="15">Ballard 720</strain>
    </source>
</reference>
<evidence type="ECO:0000313" key="15">
    <source>
        <dbReference type="Proteomes" id="UP000192911"/>
    </source>
</evidence>
<dbReference type="GO" id="GO:0005886">
    <property type="term" value="C:plasma membrane"/>
    <property type="evidence" value="ECO:0007669"/>
    <property type="project" value="UniProtKB-SubCell"/>
</dbReference>
<protein>
    <recommendedName>
        <fullName evidence="12 13">4-hydroxybenzoate octaprenyltransferase</fullName>
        <ecNumber evidence="12 13">2.5.1.39</ecNumber>
    </recommendedName>
    <alternativeName>
        <fullName evidence="12">4-HB polyprenyltransferase</fullName>
    </alternativeName>
</protein>
<keyword evidence="5 12" id="KW-0997">Cell inner membrane</keyword>
<dbReference type="UniPathway" id="UPA00232"/>
<dbReference type="InterPro" id="IPR006370">
    <property type="entry name" value="HB_polyprenyltransferase-like"/>
</dbReference>
<dbReference type="InterPro" id="IPR044878">
    <property type="entry name" value="UbiA_sf"/>
</dbReference>
<keyword evidence="11 12" id="KW-0472">Membrane</keyword>
<dbReference type="InterPro" id="IPR000537">
    <property type="entry name" value="UbiA_prenyltransferase"/>
</dbReference>
<dbReference type="AlphaFoldDB" id="A0A1X7CD27"/>
<dbReference type="GO" id="GO:0008412">
    <property type="term" value="F:4-hydroxybenzoate polyprenyltransferase activity"/>
    <property type="evidence" value="ECO:0007669"/>
    <property type="project" value="UniProtKB-UniRule"/>
</dbReference>
<comment type="catalytic activity">
    <reaction evidence="12">
        <text>all-trans-octaprenyl diphosphate + 4-hydroxybenzoate = 4-hydroxy-3-(all-trans-octaprenyl)benzoate + diphosphate</text>
        <dbReference type="Rhea" id="RHEA:27782"/>
        <dbReference type="ChEBI" id="CHEBI:1617"/>
        <dbReference type="ChEBI" id="CHEBI:17879"/>
        <dbReference type="ChEBI" id="CHEBI:33019"/>
        <dbReference type="ChEBI" id="CHEBI:57711"/>
        <dbReference type="EC" id="2.5.1.39"/>
    </reaction>
</comment>
<evidence type="ECO:0000313" key="14">
    <source>
        <dbReference type="EMBL" id="SME94160.1"/>
    </source>
</evidence>
<gene>
    <name evidence="12" type="primary">ubiA</name>
    <name evidence="14" type="ORF">SAMN06295900_101178</name>
</gene>
<keyword evidence="10 12" id="KW-1133">Transmembrane helix</keyword>
<keyword evidence="8 12" id="KW-0812">Transmembrane</keyword>
<keyword evidence="9 12" id="KW-0460">Magnesium</keyword>
<dbReference type="HAMAP" id="MF_01635">
    <property type="entry name" value="UbiA"/>
    <property type="match status" value="1"/>
</dbReference>
<feature type="transmembrane region" description="Helical" evidence="12">
    <location>
        <begin position="90"/>
        <end position="110"/>
    </location>
</feature>
<comment type="subcellular location">
    <subcellularLocation>
        <location evidence="12">Cell inner membrane</location>
        <topology evidence="12">Multi-pass membrane protein</topology>
    </subcellularLocation>
    <subcellularLocation>
        <location evidence="2">Membrane</location>
        <topology evidence="2">Multi-pass membrane protein</topology>
    </subcellularLocation>
</comment>
<organism evidence="14 15">
    <name type="scientific">Trinickia caryophylli</name>
    <name type="common">Paraburkholderia caryophylli</name>
    <dbReference type="NCBI Taxonomy" id="28094"/>
    <lineage>
        <taxon>Bacteria</taxon>
        <taxon>Pseudomonadati</taxon>
        <taxon>Pseudomonadota</taxon>
        <taxon>Betaproteobacteria</taxon>
        <taxon>Burkholderiales</taxon>
        <taxon>Burkholderiaceae</taxon>
        <taxon>Trinickia</taxon>
    </lineage>
</organism>
<dbReference type="EMBL" id="FXAH01000001">
    <property type="protein sequence ID" value="SME94160.1"/>
    <property type="molecule type" value="Genomic_DNA"/>
</dbReference>
<evidence type="ECO:0000256" key="6">
    <source>
        <dbReference type="ARBA" id="ARBA00022679"/>
    </source>
</evidence>
<dbReference type="STRING" id="28094.SAMN06295900_101178"/>
<feature type="transmembrane region" description="Helical" evidence="12">
    <location>
        <begin position="268"/>
        <end position="288"/>
    </location>
</feature>
<accession>A0A1X7CD27</accession>
<evidence type="ECO:0000256" key="8">
    <source>
        <dbReference type="ARBA" id="ARBA00022692"/>
    </source>
</evidence>
<feature type="transmembrane region" description="Helical" evidence="12">
    <location>
        <begin position="166"/>
        <end position="188"/>
    </location>
</feature>
<dbReference type="FunFam" id="1.10.357.140:FF:000002">
    <property type="entry name" value="4-hydroxybenzoate octaprenyltransferase"/>
    <property type="match status" value="1"/>
</dbReference>
<evidence type="ECO:0000256" key="10">
    <source>
        <dbReference type="ARBA" id="ARBA00022989"/>
    </source>
</evidence>
<feature type="transmembrane region" description="Helical" evidence="12">
    <location>
        <begin position="236"/>
        <end position="256"/>
    </location>
</feature>
<comment type="function">
    <text evidence="12">Catalyzes the prenylation of para-hydroxybenzoate (PHB) with an all-trans polyprenyl group. Mediates the second step in the final reaction sequence of ubiquinone-8 (UQ-8) biosynthesis, which is the condensation of the polyisoprenoid side chain with PHB, generating the first membrane-bound Q intermediate 3-octaprenyl-4-hydroxybenzoate.</text>
</comment>
<evidence type="ECO:0000256" key="13">
    <source>
        <dbReference type="NCBIfam" id="TIGR01474"/>
    </source>
</evidence>